<feature type="domain" description="Core-binding (CB)" evidence="6">
    <location>
        <begin position="59"/>
        <end position="138"/>
    </location>
</feature>
<dbReference type="InterPro" id="IPR057084">
    <property type="entry name" value="Int_N"/>
</dbReference>
<proteinExistence type="predicted"/>
<keyword evidence="2 4" id="KW-0238">DNA-binding</keyword>
<dbReference type="InterPro" id="IPR013762">
    <property type="entry name" value="Integrase-like_cat_sf"/>
</dbReference>
<protein>
    <submittedName>
        <fullName evidence="7">Integrase</fullName>
    </submittedName>
</protein>
<evidence type="ECO:0000259" key="6">
    <source>
        <dbReference type="PROSITE" id="PS51900"/>
    </source>
</evidence>
<dbReference type="Pfam" id="PF24624">
    <property type="entry name" value="Int_N"/>
    <property type="match status" value="1"/>
</dbReference>
<evidence type="ECO:0000313" key="8">
    <source>
        <dbReference type="Proteomes" id="UP000269271"/>
    </source>
</evidence>
<dbReference type="GO" id="GO:0003677">
    <property type="term" value="F:DNA binding"/>
    <property type="evidence" value="ECO:0007669"/>
    <property type="project" value="UniProtKB-UniRule"/>
</dbReference>
<reference evidence="7 8" key="1">
    <citation type="submission" date="2018-08" db="EMBL/GenBank/DDBJ databases">
        <title>Comparative analysis of Burkholderia isolates from Puerto Rico.</title>
        <authorList>
            <person name="Hall C."/>
            <person name="Sahl J."/>
            <person name="Wagner D."/>
        </authorList>
    </citation>
    <scope>NUCLEOTIDE SEQUENCE [LARGE SCALE GENOMIC DNA]</scope>
    <source>
        <strain evidence="7 8">Bp9001</strain>
    </source>
</reference>
<dbReference type="InterPro" id="IPR044068">
    <property type="entry name" value="CB"/>
</dbReference>
<dbReference type="RefSeq" id="WP_124619391.1">
    <property type="nucleotide sequence ID" value="NZ_JAPQZJ010000013.1"/>
</dbReference>
<dbReference type="PANTHER" id="PTHR30349:SF93">
    <property type="entry name" value="FELS-2 PROPHAGE PROTEIN"/>
    <property type="match status" value="1"/>
</dbReference>
<dbReference type="EMBL" id="QTQX01000023">
    <property type="protein sequence ID" value="RQT21898.1"/>
    <property type="molecule type" value="Genomic_DNA"/>
</dbReference>
<dbReference type="SUPFAM" id="SSF56349">
    <property type="entry name" value="DNA breaking-rejoining enzymes"/>
    <property type="match status" value="1"/>
</dbReference>
<gene>
    <name evidence="7" type="ORF">DF037_29520</name>
</gene>
<feature type="domain" description="Tyr recombinase" evidence="5">
    <location>
        <begin position="160"/>
        <end position="325"/>
    </location>
</feature>
<evidence type="ECO:0000256" key="4">
    <source>
        <dbReference type="PROSITE-ProRule" id="PRU01248"/>
    </source>
</evidence>
<dbReference type="InterPro" id="IPR050090">
    <property type="entry name" value="Tyrosine_recombinase_XerCD"/>
</dbReference>
<dbReference type="Proteomes" id="UP000269271">
    <property type="component" value="Unassembled WGS sequence"/>
</dbReference>
<evidence type="ECO:0000259" key="5">
    <source>
        <dbReference type="PROSITE" id="PS51898"/>
    </source>
</evidence>
<evidence type="ECO:0000256" key="3">
    <source>
        <dbReference type="ARBA" id="ARBA00023172"/>
    </source>
</evidence>
<dbReference type="InterPro" id="IPR002104">
    <property type="entry name" value="Integrase_catalytic"/>
</dbReference>
<evidence type="ECO:0000256" key="2">
    <source>
        <dbReference type="ARBA" id="ARBA00023125"/>
    </source>
</evidence>
<dbReference type="GO" id="GO:0006310">
    <property type="term" value="P:DNA recombination"/>
    <property type="evidence" value="ECO:0007669"/>
    <property type="project" value="UniProtKB-KW"/>
</dbReference>
<dbReference type="PROSITE" id="PS51898">
    <property type="entry name" value="TYR_RECOMBINASE"/>
    <property type="match status" value="1"/>
</dbReference>
<name>A0A3N8QDM2_9BURK</name>
<sequence>MSIKKSESGWLVDVQPGGRGGKRYRKSFRTQAEAKAWEAWITSQLNQNAEWAPEKRDIRKLSALIDLWFIHHGAGLRSANDTLKRLKAMAVAMGDPVADRFTAQMFAEYRAKRLEAGITANNLNREQAYLRAVFNELARLGMWTRENPLARLRQYKVPESELSYLTKEQIKALLAALEGARNPHVGLITRVCLATGARWSEVEEMRKSQLHAGLIQFARTKSGKVRAVPISDALEQSLRIHYEEHGQAERIFGYAWSAFREAIERAGITLPDGQMTHALRHTFASHFMMNGGNILTLQRILGHQSLTMTMRYAHLAPEHLQEAKRLNPLRHLEEIDG</sequence>
<dbReference type="PANTHER" id="PTHR30349">
    <property type="entry name" value="PHAGE INTEGRASE-RELATED"/>
    <property type="match status" value="1"/>
</dbReference>
<dbReference type="Gene3D" id="1.10.443.10">
    <property type="entry name" value="Intergrase catalytic core"/>
    <property type="match status" value="1"/>
</dbReference>
<keyword evidence="3" id="KW-0233">DNA recombination</keyword>
<dbReference type="GO" id="GO:0015074">
    <property type="term" value="P:DNA integration"/>
    <property type="evidence" value="ECO:0007669"/>
    <property type="project" value="UniProtKB-KW"/>
</dbReference>
<dbReference type="PROSITE" id="PS51900">
    <property type="entry name" value="CB"/>
    <property type="match status" value="1"/>
</dbReference>
<comment type="caution">
    <text evidence="7">The sequence shown here is derived from an EMBL/GenBank/DDBJ whole genome shotgun (WGS) entry which is preliminary data.</text>
</comment>
<dbReference type="AlphaFoldDB" id="A0A3N8QDM2"/>
<organism evidence="7 8">
    <name type="scientific">Burkholderia contaminans</name>
    <dbReference type="NCBI Taxonomy" id="488447"/>
    <lineage>
        <taxon>Bacteria</taxon>
        <taxon>Pseudomonadati</taxon>
        <taxon>Pseudomonadota</taxon>
        <taxon>Betaproteobacteria</taxon>
        <taxon>Burkholderiales</taxon>
        <taxon>Burkholderiaceae</taxon>
        <taxon>Burkholderia</taxon>
        <taxon>Burkholderia cepacia complex</taxon>
    </lineage>
</organism>
<dbReference type="Pfam" id="PF00589">
    <property type="entry name" value="Phage_integrase"/>
    <property type="match status" value="1"/>
</dbReference>
<keyword evidence="1" id="KW-0229">DNA integration</keyword>
<evidence type="ECO:0000313" key="7">
    <source>
        <dbReference type="EMBL" id="RQT21898.1"/>
    </source>
</evidence>
<evidence type="ECO:0000256" key="1">
    <source>
        <dbReference type="ARBA" id="ARBA00022908"/>
    </source>
</evidence>
<accession>A0A3N8QDM2</accession>
<dbReference type="CDD" id="cd00796">
    <property type="entry name" value="INT_Rci_Hp1_C"/>
    <property type="match status" value="1"/>
</dbReference>
<dbReference type="InterPro" id="IPR011010">
    <property type="entry name" value="DNA_brk_join_enz"/>
</dbReference>